<keyword evidence="5" id="KW-0675">Receptor</keyword>
<dbReference type="AlphaFoldDB" id="Q800G2"/>
<dbReference type="Pfam" id="PF09294">
    <property type="entry name" value="Interfer-bind"/>
    <property type="match status" value="1"/>
</dbReference>
<name>Q800G2_TETNG</name>
<organism evidence="5">
    <name type="scientific">Tetraodon nigroviridis</name>
    <name type="common">Spotted green pufferfish</name>
    <name type="synonym">Chelonodon nigroviridis</name>
    <dbReference type="NCBI Taxonomy" id="99883"/>
    <lineage>
        <taxon>Eukaryota</taxon>
        <taxon>Metazoa</taxon>
        <taxon>Chordata</taxon>
        <taxon>Craniata</taxon>
        <taxon>Vertebrata</taxon>
        <taxon>Euteleostomi</taxon>
        <taxon>Actinopterygii</taxon>
        <taxon>Neopterygii</taxon>
        <taxon>Teleostei</taxon>
        <taxon>Neoteleostei</taxon>
        <taxon>Acanthomorphata</taxon>
        <taxon>Eupercaria</taxon>
        <taxon>Tetraodontiformes</taxon>
        <taxon>Tetradontoidea</taxon>
        <taxon>Tetraodontidae</taxon>
        <taxon>Tetraodon</taxon>
    </lineage>
</organism>
<protein>
    <submittedName>
        <fullName evidence="5">Helical cytokine receptor CRFB4</fullName>
    </submittedName>
</protein>
<dbReference type="EMBL" id="AJ544907">
    <property type="protein sequence ID" value="CAD67765.1"/>
    <property type="molecule type" value="mRNA"/>
</dbReference>
<dbReference type="InterPro" id="IPR050650">
    <property type="entry name" value="Type-II_Cytokine-TF_Rcpt"/>
</dbReference>
<feature type="compositionally biased region" description="Acidic residues" evidence="1">
    <location>
        <begin position="314"/>
        <end position="338"/>
    </location>
</feature>
<evidence type="ECO:0000256" key="3">
    <source>
        <dbReference type="SAM" id="SignalP"/>
    </source>
</evidence>
<keyword evidence="2" id="KW-0472">Membrane</keyword>
<dbReference type="Gene3D" id="2.60.40.10">
    <property type="entry name" value="Immunoglobulins"/>
    <property type="match status" value="1"/>
</dbReference>
<feature type="transmembrane region" description="Helical" evidence="2">
    <location>
        <begin position="228"/>
        <end position="251"/>
    </location>
</feature>
<feature type="signal peptide" evidence="3">
    <location>
        <begin position="1"/>
        <end position="23"/>
    </location>
</feature>
<dbReference type="SMART" id="SM00060">
    <property type="entry name" value="FN3"/>
    <property type="match status" value="2"/>
</dbReference>
<keyword evidence="2" id="KW-0812">Transmembrane</keyword>
<feature type="domain" description="Fibronectin type-III" evidence="4">
    <location>
        <begin position="123"/>
        <end position="223"/>
    </location>
</feature>
<sequence length="338" mass="36985">MLKCADVFIGTVLSLLGSAVTSAAVNAPTNVSLSSYNMDLVLRWDPPEGAAAGVRYTAGLLRGRSFRNFTEDHCVNVSSTWCDLHPQTISPYGSYTGQVKALLGDQSSDWASSLPVTLDIDTVIGPPNVTLLSSGTTMDVSIRDPEFAVSKFKEVYNQVQYHLTYWEDGRREQADNVNNQSHSLVTLSGLKARTRYCVQVQVSTRNPRPSGVSRPVCERTGESDGAPWAVALLTFLLLAAILALGLVAACYRRSISHVLCPRDALPSHLKEYLLAPPTSAVKVWSYSQPEEVFHQVSVAIPQEDGGATGPTEPEAAEEEQEQEEEEQEEEEQEQEEEP</sequence>
<gene>
    <name evidence="5" type="primary">crfb4</name>
</gene>
<dbReference type="InterPro" id="IPR013783">
    <property type="entry name" value="Ig-like_fold"/>
</dbReference>
<reference evidence="5" key="1">
    <citation type="journal article" date="2003" name="BMC Genomics">
        <title>Comparative genomic analysis reveals independent expansion of a lineage-specific gene family in vertebrates: the class II cytokine receptors and their ligands in mammals and fish.</title>
        <authorList>
            <person name="Lutfalla G."/>
            <person name="Roest Crollius H."/>
            <person name="Stange-Thomann N."/>
            <person name="Jaillon O."/>
            <person name="Mogensen K."/>
            <person name="Monneron D."/>
        </authorList>
    </citation>
    <scope>NUCLEOTIDE SEQUENCE</scope>
</reference>
<dbReference type="GO" id="GO:0004896">
    <property type="term" value="F:cytokine receptor activity"/>
    <property type="evidence" value="ECO:0007669"/>
    <property type="project" value="TreeGrafter"/>
</dbReference>
<feature type="region of interest" description="Disordered" evidence="1">
    <location>
        <begin position="298"/>
        <end position="338"/>
    </location>
</feature>
<dbReference type="SUPFAM" id="SSF49265">
    <property type="entry name" value="Fibronectin type III"/>
    <property type="match status" value="2"/>
</dbReference>
<dbReference type="InterPro" id="IPR015373">
    <property type="entry name" value="Interferon/interleukin_rcp_dom"/>
</dbReference>
<evidence type="ECO:0000256" key="1">
    <source>
        <dbReference type="SAM" id="MobiDB-lite"/>
    </source>
</evidence>
<evidence type="ECO:0000256" key="2">
    <source>
        <dbReference type="SAM" id="Phobius"/>
    </source>
</evidence>
<dbReference type="InterPro" id="IPR003961">
    <property type="entry name" value="FN3_dom"/>
</dbReference>
<evidence type="ECO:0000313" key="5">
    <source>
        <dbReference type="EMBL" id="CAD67765.1"/>
    </source>
</evidence>
<dbReference type="PANTHER" id="PTHR20859">
    <property type="entry name" value="INTERFERON/INTERLEUKIN RECEPTOR"/>
    <property type="match status" value="1"/>
</dbReference>
<dbReference type="PANTHER" id="PTHR20859:SF46">
    <property type="entry name" value="INTERFERON GAMMA RECEPTOR 2"/>
    <property type="match status" value="1"/>
</dbReference>
<feature type="chain" id="PRO_5004295813" evidence="3">
    <location>
        <begin position="24"/>
        <end position="338"/>
    </location>
</feature>
<dbReference type="GO" id="GO:0005886">
    <property type="term" value="C:plasma membrane"/>
    <property type="evidence" value="ECO:0007669"/>
    <property type="project" value="TreeGrafter"/>
</dbReference>
<dbReference type="Pfam" id="PF01108">
    <property type="entry name" value="Tissue_fac"/>
    <property type="match status" value="1"/>
</dbReference>
<dbReference type="InterPro" id="IPR036116">
    <property type="entry name" value="FN3_sf"/>
</dbReference>
<dbReference type="PROSITE" id="PS50853">
    <property type="entry name" value="FN3"/>
    <property type="match status" value="2"/>
</dbReference>
<feature type="domain" description="Fibronectin type-III" evidence="4">
    <location>
        <begin position="27"/>
        <end position="121"/>
    </location>
</feature>
<evidence type="ECO:0000259" key="4">
    <source>
        <dbReference type="PROSITE" id="PS50853"/>
    </source>
</evidence>
<keyword evidence="3" id="KW-0732">Signal</keyword>
<accession>Q800G2</accession>
<proteinExistence type="evidence at transcript level"/>
<keyword evidence="2" id="KW-1133">Transmembrane helix</keyword>